<protein>
    <submittedName>
        <fullName evidence="4">GNAT superfamily N-acetyltransferase</fullName>
    </submittedName>
</protein>
<dbReference type="EMBL" id="JBEPLY010000007">
    <property type="protein sequence ID" value="MET3600473.1"/>
    <property type="molecule type" value="Genomic_DNA"/>
</dbReference>
<gene>
    <name evidence="4" type="ORF">ABID12_002422</name>
</gene>
<dbReference type="Gene3D" id="3.40.630.30">
    <property type="match status" value="1"/>
</dbReference>
<proteinExistence type="predicted"/>
<feature type="domain" description="N-acetyltransferase" evidence="3">
    <location>
        <begin position="1"/>
        <end position="162"/>
    </location>
</feature>
<dbReference type="PANTHER" id="PTHR43877">
    <property type="entry name" value="AMINOALKYLPHOSPHONATE N-ACETYLTRANSFERASE-RELATED-RELATED"/>
    <property type="match status" value="1"/>
</dbReference>
<evidence type="ECO:0000313" key="4">
    <source>
        <dbReference type="EMBL" id="MET3600473.1"/>
    </source>
</evidence>
<keyword evidence="5" id="KW-1185">Reference proteome</keyword>
<evidence type="ECO:0000256" key="1">
    <source>
        <dbReference type="ARBA" id="ARBA00022679"/>
    </source>
</evidence>
<dbReference type="Proteomes" id="UP001549164">
    <property type="component" value="Unassembled WGS sequence"/>
</dbReference>
<evidence type="ECO:0000313" key="5">
    <source>
        <dbReference type="Proteomes" id="UP001549164"/>
    </source>
</evidence>
<keyword evidence="1" id="KW-0808">Transferase</keyword>
<dbReference type="SUPFAM" id="SSF55729">
    <property type="entry name" value="Acyl-CoA N-acyltransferases (Nat)"/>
    <property type="match status" value="1"/>
</dbReference>
<dbReference type="InterPro" id="IPR050832">
    <property type="entry name" value="Bact_Acetyltransf"/>
</dbReference>
<sequence length="175" mass="19033">MEITLLNGQQTEAAIPALSALLADSIEDNASMGFMAPYDNEGVETYWQQVAAGVAAGSLVLLAAEIEGEIVGTVQAGFAQKPNQPHRADVMKLIVRRKVRGRGIARKLMEALDTVCIEAGRWLLVLDTATGSDAEAIYPRLGWQRVGVVPDYALYPEGGYCDTTFFYKRLGDQPR</sequence>
<dbReference type="InterPro" id="IPR016181">
    <property type="entry name" value="Acyl_CoA_acyltransferase"/>
</dbReference>
<reference evidence="4 5" key="1">
    <citation type="submission" date="2024-06" db="EMBL/GenBank/DDBJ databases">
        <title>Genomic Encyclopedia of Type Strains, Phase IV (KMG-IV): sequencing the most valuable type-strain genomes for metagenomic binning, comparative biology and taxonomic classification.</title>
        <authorList>
            <person name="Goeker M."/>
        </authorList>
    </citation>
    <scope>NUCLEOTIDE SEQUENCE [LARGE SCALE GENOMIC DNA]</scope>
    <source>
        <strain evidence="4 5">DSM 28102</strain>
    </source>
</reference>
<keyword evidence="2" id="KW-0012">Acyltransferase</keyword>
<evidence type="ECO:0000259" key="3">
    <source>
        <dbReference type="PROSITE" id="PS51186"/>
    </source>
</evidence>
<dbReference type="CDD" id="cd04301">
    <property type="entry name" value="NAT_SF"/>
    <property type="match status" value="1"/>
</dbReference>
<comment type="caution">
    <text evidence="4">The sequence shown here is derived from an EMBL/GenBank/DDBJ whole genome shotgun (WGS) entry which is preliminary data.</text>
</comment>
<dbReference type="PANTHER" id="PTHR43877:SF2">
    <property type="entry name" value="AMINOALKYLPHOSPHONATE N-ACETYLTRANSFERASE-RELATED"/>
    <property type="match status" value="1"/>
</dbReference>
<accession>A0ABV2IC32</accession>
<name>A0ABV2IC32_9HYPH</name>
<dbReference type="Pfam" id="PF00583">
    <property type="entry name" value="Acetyltransf_1"/>
    <property type="match status" value="1"/>
</dbReference>
<dbReference type="InterPro" id="IPR000182">
    <property type="entry name" value="GNAT_dom"/>
</dbReference>
<evidence type="ECO:0000256" key="2">
    <source>
        <dbReference type="ARBA" id="ARBA00023315"/>
    </source>
</evidence>
<dbReference type="PROSITE" id="PS51186">
    <property type="entry name" value="GNAT"/>
    <property type="match status" value="1"/>
</dbReference>
<organism evidence="4 5">
    <name type="scientific">Martelella mangrovi</name>
    <dbReference type="NCBI Taxonomy" id="1397477"/>
    <lineage>
        <taxon>Bacteria</taxon>
        <taxon>Pseudomonadati</taxon>
        <taxon>Pseudomonadota</taxon>
        <taxon>Alphaproteobacteria</taxon>
        <taxon>Hyphomicrobiales</taxon>
        <taxon>Aurantimonadaceae</taxon>
        <taxon>Martelella</taxon>
    </lineage>
</organism>